<dbReference type="InterPro" id="IPR026881">
    <property type="entry name" value="WYL_dom"/>
</dbReference>
<dbReference type="Pfam" id="PF08279">
    <property type="entry name" value="HTH_11"/>
    <property type="match status" value="1"/>
</dbReference>
<dbReference type="RefSeq" id="WP_127766193.1">
    <property type="nucleotide sequence ID" value="NZ_SADE01000002.1"/>
</dbReference>
<feature type="domain" description="Helix-turn-helix type 11" evidence="1">
    <location>
        <begin position="13"/>
        <end position="63"/>
    </location>
</feature>
<accession>A0A3S2WSD4</accession>
<gene>
    <name evidence="3" type="ORF">EOI86_16230</name>
</gene>
<dbReference type="Pfam" id="PF13280">
    <property type="entry name" value="WYL"/>
    <property type="match status" value="1"/>
</dbReference>
<organism evidence="3 4">
    <name type="scientific">Hwanghaeella grinnelliae</name>
    <dbReference type="NCBI Taxonomy" id="2500179"/>
    <lineage>
        <taxon>Bacteria</taxon>
        <taxon>Pseudomonadati</taxon>
        <taxon>Pseudomonadota</taxon>
        <taxon>Alphaproteobacteria</taxon>
        <taxon>Rhodospirillales</taxon>
        <taxon>Rhodospirillaceae</taxon>
        <taxon>Hwanghaeella</taxon>
    </lineage>
</organism>
<evidence type="ECO:0000259" key="1">
    <source>
        <dbReference type="Pfam" id="PF08279"/>
    </source>
</evidence>
<dbReference type="InterPro" id="IPR036388">
    <property type="entry name" value="WH-like_DNA-bd_sf"/>
</dbReference>
<proteinExistence type="predicted"/>
<keyword evidence="4" id="KW-1185">Reference proteome</keyword>
<sequence length="245" mass="28460">MIRTTTHSHLDRLDLLTTRLKSDEPLVLKDIAEEMGVSVRTLNRDIAILRERGLPIESDRGRGGGVRLNWRWGIGRMALSYREAVDLLVSLAIVEQMKSPILMANLAPVRRKVMASFSPTDRHRVQKLKSRILIGRMASVDVQGNYTPPQSGIMERFHEAFLLMKAAEIDYRDDKGKRTRRRIEPHFLLLNYPIWYALCWDHLRQDIRTFRCDRMRSVTLVEDTFRMRPYADFKAALCDADLVLP</sequence>
<evidence type="ECO:0000313" key="3">
    <source>
        <dbReference type="EMBL" id="RVU36717.1"/>
    </source>
</evidence>
<evidence type="ECO:0000259" key="2">
    <source>
        <dbReference type="Pfam" id="PF13280"/>
    </source>
</evidence>
<dbReference type="PROSITE" id="PS52050">
    <property type="entry name" value="WYL"/>
    <property type="match status" value="1"/>
</dbReference>
<dbReference type="AlphaFoldDB" id="A0A3S2WSD4"/>
<dbReference type="PANTHER" id="PTHR34580">
    <property type="match status" value="1"/>
</dbReference>
<dbReference type="InterPro" id="IPR051534">
    <property type="entry name" value="CBASS_pafABC_assoc_protein"/>
</dbReference>
<dbReference type="PANTHER" id="PTHR34580:SF1">
    <property type="entry name" value="PROTEIN PAFC"/>
    <property type="match status" value="1"/>
</dbReference>
<protein>
    <submittedName>
        <fullName evidence="3">WYL domain-containing protein</fullName>
    </submittedName>
</protein>
<reference evidence="4" key="1">
    <citation type="submission" date="2019-01" db="EMBL/GenBank/DDBJ databases">
        <title>Gri0909 isolated from a small marine red alga.</title>
        <authorList>
            <person name="Kim J."/>
            <person name="Jeong S.E."/>
            <person name="Jeon C.O."/>
        </authorList>
    </citation>
    <scope>NUCLEOTIDE SEQUENCE [LARGE SCALE GENOMIC DNA]</scope>
    <source>
        <strain evidence="4">Gri0909</strain>
    </source>
</reference>
<feature type="domain" description="WYL" evidence="2">
    <location>
        <begin position="154"/>
        <end position="219"/>
    </location>
</feature>
<comment type="caution">
    <text evidence="3">The sequence shown here is derived from an EMBL/GenBank/DDBJ whole genome shotgun (WGS) entry which is preliminary data.</text>
</comment>
<dbReference type="SUPFAM" id="SSF46785">
    <property type="entry name" value="Winged helix' DNA-binding domain"/>
    <property type="match status" value="1"/>
</dbReference>
<evidence type="ECO:0000313" key="4">
    <source>
        <dbReference type="Proteomes" id="UP000287447"/>
    </source>
</evidence>
<dbReference type="InterPro" id="IPR013196">
    <property type="entry name" value="HTH_11"/>
</dbReference>
<dbReference type="OrthoDB" id="7173212at2"/>
<dbReference type="Proteomes" id="UP000287447">
    <property type="component" value="Unassembled WGS sequence"/>
</dbReference>
<dbReference type="Gene3D" id="1.10.10.10">
    <property type="entry name" value="Winged helix-like DNA-binding domain superfamily/Winged helix DNA-binding domain"/>
    <property type="match status" value="1"/>
</dbReference>
<dbReference type="EMBL" id="SADE01000002">
    <property type="protein sequence ID" value="RVU36717.1"/>
    <property type="molecule type" value="Genomic_DNA"/>
</dbReference>
<dbReference type="InterPro" id="IPR036390">
    <property type="entry name" value="WH_DNA-bd_sf"/>
</dbReference>
<name>A0A3S2WSD4_9PROT</name>